<proteinExistence type="predicted"/>
<keyword evidence="5" id="KW-1185">Reference proteome</keyword>
<dbReference type="InterPro" id="IPR002510">
    <property type="entry name" value="Metalloprtase-TldD/E_N"/>
</dbReference>
<name>A0ABS6E858_9FIRM</name>
<feature type="domain" description="Metalloprotease TldD/E N-terminal" evidence="1">
    <location>
        <begin position="22"/>
        <end position="85"/>
    </location>
</feature>
<comment type="caution">
    <text evidence="4">The sequence shown here is derived from an EMBL/GenBank/DDBJ whole genome shotgun (WGS) entry which is preliminary data.</text>
</comment>
<dbReference type="PANTHER" id="PTHR30624">
    <property type="entry name" value="UNCHARACTERIZED PROTEIN TLDD AND PMBA"/>
    <property type="match status" value="1"/>
</dbReference>
<dbReference type="RefSeq" id="WP_216520473.1">
    <property type="nucleotide sequence ID" value="NZ_JAHLPM010000011.1"/>
</dbReference>
<protein>
    <submittedName>
        <fullName evidence="4">TldD/PmbA family protein</fullName>
    </submittedName>
</protein>
<dbReference type="PANTHER" id="PTHR30624:SF4">
    <property type="entry name" value="METALLOPROTEASE TLDD"/>
    <property type="match status" value="1"/>
</dbReference>
<dbReference type="Pfam" id="PF19290">
    <property type="entry name" value="PmbA_TldD_2nd"/>
    <property type="match status" value="1"/>
</dbReference>
<dbReference type="InterPro" id="IPR051463">
    <property type="entry name" value="Peptidase_U62_metallo"/>
</dbReference>
<evidence type="ECO:0000259" key="2">
    <source>
        <dbReference type="Pfam" id="PF19289"/>
    </source>
</evidence>
<dbReference type="PIRSF" id="PIRSF004919">
    <property type="entry name" value="TldD"/>
    <property type="match status" value="1"/>
</dbReference>
<evidence type="ECO:0000259" key="3">
    <source>
        <dbReference type="Pfam" id="PF19290"/>
    </source>
</evidence>
<reference evidence="4 5" key="1">
    <citation type="submission" date="2021-06" db="EMBL/GenBank/DDBJ databases">
        <authorList>
            <person name="Sun Q."/>
            <person name="Li D."/>
        </authorList>
    </citation>
    <scope>NUCLEOTIDE SEQUENCE [LARGE SCALE GENOMIC DNA]</scope>
    <source>
        <strain evidence="4 5">MSJ-40</strain>
    </source>
</reference>
<dbReference type="EMBL" id="JAHLPM010000011">
    <property type="protein sequence ID" value="MBU5438949.1"/>
    <property type="molecule type" value="Genomic_DNA"/>
</dbReference>
<organism evidence="4 5">
    <name type="scientific">Tissierella simiarum</name>
    <dbReference type="NCBI Taxonomy" id="2841534"/>
    <lineage>
        <taxon>Bacteria</taxon>
        <taxon>Bacillati</taxon>
        <taxon>Bacillota</taxon>
        <taxon>Tissierellia</taxon>
        <taxon>Tissierellales</taxon>
        <taxon>Tissierellaceae</taxon>
        <taxon>Tissierella</taxon>
    </lineage>
</organism>
<feature type="domain" description="Metalloprotease TldD/E central" evidence="3">
    <location>
        <begin position="112"/>
        <end position="218"/>
    </location>
</feature>
<evidence type="ECO:0000259" key="1">
    <source>
        <dbReference type="Pfam" id="PF01523"/>
    </source>
</evidence>
<dbReference type="Pfam" id="PF19289">
    <property type="entry name" value="PmbA_TldD_3rd"/>
    <property type="match status" value="1"/>
</dbReference>
<dbReference type="Pfam" id="PF01523">
    <property type="entry name" value="PmbA_TldD_1st"/>
    <property type="match status" value="1"/>
</dbReference>
<evidence type="ECO:0000313" key="4">
    <source>
        <dbReference type="EMBL" id="MBU5438949.1"/>
    </source>
</evidence>
<sequence length="463" mass="50125">MLSNKVIENVLYAALSKGGDFAEIFVEDKYNTNMKLVGGLLETSISGRDFGVGIRIFDKLNSIYAYTNDSSEENLIKVAKEAAAALQSSKIDLTLNFIKNESRNLSPVKLLPRTITKKDKLDLMKKGYESAKNYDPVISQVSVNYLDEEQNILIANTEGLLADDKRVRTRIAVSSVASKDGEMQQGYHAPGASMGFEFFDKINIEEVGKEASRIAKTMVYAEHCPSGVMPVIIDNEFGGVLFHEACGHGLEATSVAKGTSVFCDKLEQMVASPLVTAIDDGTIPNEWGTLNIDDEGTPTQRNVLIENGILKSYLIDKLNGRRMGMDSTGSSRRQSYKFAPTSRMNNTYIAAGESTLKEMISNTEKGLYAKKLGGGSVNTSTGDFNFAVMEGYLVENGKVLKPVRGATLIGNGIKVLELIDMVGNDLEMGQGMCGSISGSVPVNVGQPSIRVKSLTVGGRKGDE</sequence>
<dbReference type="InterPro" id="IPR045569">
    <property type="entry name" value="Metalloprtase-TldD/E_C"/>
</dbReference>
<evidence type="ECO:0000313" key="5">
    <source>
        <dbReference type="Proteomes" id="UP000749471"/>
    </source>
</evidence>
<dbReference type="Proteomes" id="UP000749471">
    <property type="component" value="Unassembled WGS sequence"/>
</dbReference>
<gene>
    <name evidence="4" type="ORF">KQI42_13055</name>
</gene>
<accession>A0ABS6E858</accession>
<dbReference type="InterPro" id="IPR045570">
    <property type="entry name" value="Metalloprtase-TldD/E_cen_dom"/>
</dbReference>
<dbReference type="InterPro" id="IPR025502">
    <property type="entry name" value="TldD"/>
</dbReference>
<feature type="domain" description="Metalloprotease TldD/E C-terminal" evidence="2">
    <location>
        <begin position="226"/>
        <end position="458"/>
    </location>
</feature>